<dbReference type="PROSITE" id="PS51194">
    <property type="entry name" value="HELICASE_CTER"/>
    <property type="match status" value="1"/>
</dbReference>
<evidence type="ECO:0000256" key="11">
    <source>
        <dbReference type="SAM" id="MobiDB-lite"/>
    </source>
</evidence>
<keyword evidence="9" id="KW-0539">Nucleus</keyword>
<keyword evidence="8" id="KW-0067">ATP-binding</keyword>
<dbReference type="InterPro" id="IPR027417">
    <property type="entry name" value="P-loop_NTPase"/>
</dbReference>
<keyword evidence="6" id="KW-0347">Helicase</keyword>
<accession>H3AGZ3</accession>
<evidence type="ECO:0000256" key="1">
    <source>
        <dbReference type="ARBA" id="ARBA00004123"/>
    </source>
</evidence>
<evidence type="ECO:0000259" key="14">
    <source>
        <dbReference type="PROSITE" id="PS51194"/>
    </source>
</evidence>
<keyword evidence="4 10" id="KW-0863">Zinc-finger</keyword>
<name>H3AGZ3_LATCH</name>
<dbReference type="InterPro" id="IPR038718">
    <property type="entry name" value="SNF2-like_sf"/>
</dbReference>
<dbReference type="PROSITE" id="PS00518">
    <property type="entry name" value="ZF_RING_1"/>
    <property type="match status" value="1"/>
</dbReference>
<dbReference type="EMBL" id="AFYH01188611">
    <property type="status" value="NOT_ANNOTATED_CDS"/>
    <property type="molecule type" value="Genomic_DNA"/>
</dbReference>
<dbReference type="SMART" id="SM00487">
    <property type="entry name" value="DEXDc"/>
    <property type="match status" value="1"/>
</dbReference>
<dbReference type="Pfam" id="PF00271">
    <property type="entry name" value="Helicase_C"/>
    <property type="match status" value="1"/>
</dbReference>
<reference evidence="16" key="1">
    <citation type="submission" date="2011-08" db="EMBL/GenBank/DDBJ databases">
        <title>The draft genome of Latimeria chalumnae.</title>
        <authorList>
            <person name="Di Palma F."/>
            <person name="Alfoldi J."/>
            <person name="Johnson J."/>
            <person name="Berlin A."/>
            <person name="Gnerre S."/>
            <person name="Jaffe D."/>
            <person name="MacCallum I."/>
            <person name="Young S."/>
            <person name="Walker B.J."/>
            <person name="Lander E."/>
            <person name="Lindblad-Toh K."/>
        </authorList>
    </citation>
    <scope>NUCLEOTIDE SEQUENCE [LARGE SCALE GENOMIC DNA]</scope>
    <source>
        <strain evidence="16">Wild caught</strain>
    </source>
</reference>
<dbReference type="SUPFAM" id="SSF52540">
    <property type="entry name" value="P-loop containing nucleoside triphosphate hydrolases"/>
    <property type="match status" value="2"/>
</dbReference>
<dbReference type="InterPro" id="IPR017907">
    <property type="entry name" value="Znf_RING_CS"/>
</dbReference>
<evidence type="ECO:0000259" key="12">
    <source>
        <dbReference type="PROSITE" id="PS50089"/>
    </source>
</evidence>
<keyword evidence="16" id="KW-1185">Reference proteome</keyword>
<dbReference type="EMBL" id="AFYH01188609">
    <property type="status" value="NOT_ANNOTATED_CDS"/>
    <property type="molecule type" value="Genomic_DNA"/>
</dbReference>
<dbReference type="Gene3D" id="3.30.40.10">
    <property type="entry name" value="Zinc/RING finger domain, C3HC4 (zinc finger)"/>
    <property type="match status" value="1"/>
</dbReference>
<dbReference type="CDD" id="cd18793">
    <property type="entry name" value="SF2_C_SNF"/>
    <property type="match status" value="1"/>
</dbReference>
<dbReference type="GeneTree" id="ENSGT00910000144305"/>
<dbReference type="InterPro" id="IPR014905">
    <property type="entry name" value="HIRAN"/>
</dbReference>
<dbReference type="Bgee" id="ENSLACG00000007872">
    <property type="expression patterns" value="Expressed in chordate pharynx and 6 other cell types or tissues"/>
</dbReference>
<evidence type="ECO:0000256" key="8">
    <source>
        <dbReference type="ARBA" id="ARBA00022840"/>
    </source>
</evidence>
<keyword evidence="2" id="KW-0479">Metal-binding</keyword>
<evidence type="ECO:0000256" key="9">
    <source>
        <dbReference type="ARBA" id="ARBA00023242"/>
    </source>
</evidence>
<dbReference type="SMART" id="SM00490">
    <property type="entry name" value="HELICc"/>
    <property type="match status" value="1"/>
</dbReference>
<dbReference type="CDD" id="cd16509">
    <property type="entry name" value="RING-HC_HLTF"/>
    <property type="match status" value="1"/>
</dbReference>
<dbReference type="EMBL" id="AFYH01188615">
    <property type="status" value="NOT_ANNOTATED_CDS"/>
    <property type="molecule type" value="Genomic_DNA"/>
</dbReference>
<evidence type="ECO:0000256" key="4">
    <source>
        <dbReference type="ARBA" id="ARBA00022771"/>
    </source>
</evidence>
<keyword evidence="3" id="KW-0547">Nucleotide-binding</keyword>
<dbReference type="STRING" id="7897.ENSLACP00000008914"/>
<dbReference type="eggNOG" id="KOG1001">
    <property type="taxonomic scope" value="Eukaryota"/>
</dbReference>
<dbReference type="GO" id="GO:0016818">
    <property type="term" value="F:hydrolase activity, acting on acid anhydrides, in phosphorus-containing anhydrides"/>
    <property type="evidence" value="ECO:0007669"/>
    <property type="project" value="InterPro"/>
</dbReference>
<dbReference type="GO" id="GO:0005634">
    <property type="term" value="C:nucleus"/>
    <property type="evidence" value="ECO:0007669"/>
    <property type="project" value="UniProtKB-SubCell"/>
</dbReference>
<evidence type="ECO:0000259" key="13">
    <source>
        <dbReference type="PROSITE" id="PS51192"/>
    </source>
</evidence>
<feature type="domain" description="Helicase ATP-binding" evidence="13">
    <location>
        <begin position="459"/>
        <end position="602"/>
    </location>
</feature>
<dbReference type="GO" id="GO:0004386">
    <property type="term" value="F:helicase activity"/>
    <property type="evidence" value="ECO:0007669"/>
    <property type="project" value="UniProtKB-KW"/>
</dbReference>
<evidence type="ECO:0000313" key="15">
    <source>
        <dbReference type="Ensembl" id="ENSLACP00000008914.1"/>
    </source>
</evidence>
<proteinExistence type="predicted"/>
<keyword evidence="7" id="KW-0862">Zinc</keyword>
<dbReference type="Pfam" id="PF00176">
    <property type="entry name" value="SNF2-rel_dom"/>
    <property type="match status" value="1"/>
</dbReference>
<dbReference type="Ensembl" id="ENSLACT00000008983.1">
    <property type="protein sequence ID" value="ENSLACP00000008914.1"/>
    <property type="gene ID" value="ENSLACG00000007872.1"/>
</dbReference>
<evidence type="ECO:0000313" key="16">
    <source>
        <dbReference type="Proteomes" id="UP000008672"/>
    </source>
</evidence>
<dbReference type="EMBL" id="AFYH01188613">
    <property type="status" value="NOT_ANNOTATED_CDS"/>
    <property type="molecule type" value="Genomic_DNA"/>
</dbReference>
<dbReference type="InterPro" id="IPR014001">
    <property type="entry name" value="Helicase_ATP-bd"/>
</dbReference>
<feature type="region of interest" description="Disordered" evidence="11">
    <location>
        <begin position="381"/>
        <end position="408"/>
    </location>
</feature>
<sequence>MNLRFGRFCAGKYSQPSQHRRFGSSYQFLSADLFFNVGTEETVSVEVEDSVAADEDWDSVVLFGALRGNVVGLRYYTGVVNNNEMVALQREPNNPYDRNAVKVNNVNGNQVGHIKKELAAALSYVMDNKLAKVEGVVPYGANNVFTMPVQLSFWGKEENKQVVLDHLKRHGYKLGPPPKAFSASVVLPWRSLSFRLHTISFSIEAISPQLTIQLRQIYLCLTDIQEEEDFQLPVSWPVRAEGSALLEYDDHIFPVLLSASFRIANIIMYFQDISAFPRIQLSVHPGGGLSFDSIFVGKTLSTIAVIFTNFHDRMPLRVEKMNLDRNQVSKNMDKFKLGNENIVEKKDITMSLLSQLKDSLGSSVMEDGKSHQFETAANFRPKREHSKTAKYTYSSESEESEDCTSPKKKGNLKNLYYESGFRIPLTSRSFQEDADFAAALEGLPSMTKKKIKKKGKYGILSEKKSSPKKRPRATLIICPLSVLSNWIDQFEQHIRPDVKWNLYIYYGPDRNKDPEFLAQQDVVLTTYNVLTVDYGTKWDSPLHKVQWLRVILDEGHTIRNPNAQQTKAALDLVTERRWLLTGTPIQNSLKDLWSLLSFLKLKPFTDREWWHRTIQRPVTMGDKGGLSRLQALVQNITLRRTKRSKVKGKPVVELPERKVFVQQVTLSEEERKMYDSMKNEGKTIIGRYFNEGTVLTHYADILAILVRLRQLCCHPHLVSRAVTSVGPAGSGNSTPEELRERLINKMKLVLNSGSDEECAICLDSMKLPVITHCAHVYCKPCICQVIRTEQPNAKCPLCRSEIQAERLVECPPEDSDSETMDKTEQEWTSSSKVDALMHALIELRKQDLTIKSLIVSQFTSFLLLLQKPLREMGFAFTRLDGSMTQKKRIEAIHSFQKDEPGSPTIMLLSLKAGGVGLNLTAASRVFLMDPAWNPAAEDQCFDRCHRLGQKRDVIITKFIIKDSVEENMMKIQNKKRELAAGAFGTKKQNPSEMKQARIQEIRTLIDM</sequence>
<dbReference type="EMBL" id="AFYH01188608">
    <property type="status" value="NOT_ANNOTATED_CDS"/>
    <property type="molecule type" value="Genomic_DNA"/>
</dbReference>
<dbReference type="PROSITE" id="PS50089">
    <property type="entry name" value="ZF_RING_2"/>
    <property type="match status" value="1"/>
</dbReference>
<dbReference type="InterPro" id="IPR049730">
    <property type="entry name" value="SNF2/RAD54-like_C"/>
</dbReference>
<dbReference type="GO" id="GO:0008270">
    <property type="term" value="F:zinc ion binding"/>
    <property type="evidence" value="ECO:0007669"/>
    <property type="project" value="UniProtKB-KW"/>
</dbReference>
<dbReference type="Pfam" id="PF13923">
    <property type="entry name" value="zf-C3HC4_2"/>
    <property type="match status" value="1"/>
</dbReference>
<evidence type="ECO:0000256" key="2">
    <source>
        <dbReference type="ARBA" id="ARBA00022723"/>
    </source>
</evidence>
<dbReference type="Gene3D" id="3.40.50.300">
    <property type="entry name" value="P-loop containing nucleotide triphosphate hydrolases"/>
    <property type="match status" value="1"/>
</dbReference>
<dbReference type="Gene3D" id="3.40.50.10810">
    <property type="entry name" value="Tandem AAA-ATPase domain"/>
    <property type="match status" value="1"/>
</dbReference>
<dbReference type="EMBL" id="AFYH01188610">
    <property type="status" value="NOT_ANNOTATED_CDS"/>
    <property type="molecule type" value="Genomic_DNA"/>
</dbReference>
<dbReference type="GO" id="GO:0006281">
    <property type="term" value="P:DNA repair"/>
    <property type="evidence" value="ECO:0007669"/>
    <property type="project" value="TreeGrafter"/>
</dbReference>
<dbReference type="EMBL" id="AFYH01188614">
    <property type="status" value="NOT_ANNOTATED_CDS"/>
    <property type="molecule type" value="Genomic_DNA"/>
</dbReference>
<reference evidence="15" key="3">
    <citation type="submission" date="2025-09" db="UniProtKB">
        <authorList>
            <consortium name="Ensembl"/>
        </authorList>
    </citation>
    <scope>IDENTIFICATION</scope>
</reference>
<evidence type="ECO:0000256" key="10">
    <source>
        <dbReference type="PROSITE-ProRule" id="PRU00175"/>
    </source>
</evidence>
<evidence type="ECO:0000256" key="7">
    <source>
        <dbReference type="ARBA" id="ARBA00022833"/>
    </source>
</evidence>
<dbReference type="PANTHER" id="PTHR45626:SF17">
    <property type="entry name" value="HELICASE-LIKE TRANSCRIPTION FACTOR"/>
    <property type="match status" value="1"/>
</dbReference>
<evidence type="ECO:0000256" key="6">
    <source>
        <dbReference type="ARBA" id="ARBA00022806"/>
    </source>
</evidence>
<dbReference type="AlphaFoldDB" id="H3AGZ3"/>
<dbReference type="FunCoup" id="H3AGZ3">
    <property type="interactions" value="1818"/>
</dbReference>
<evidence type="ECO:0000256" key="5">
    <source>
        <dbReference type="ARBA" id="ARBA00022801"/>
    </source>
</evidence>
<feature type="domain" description="Helicase C-terminal" evidence="14">
    <location>
        <begin position="835"/>
        <end position="994"/>
    </location>
</feature>
<dbReference type="PANTHER" id="PTHR45626">
    <property type="entry name" value="TRANSCRIPTION TERMINATION FACTOR 2-RELATED"/>
    <property type="match status" value="1"/>
</dbReference>
<dbReference type="InterPro" id="IPR050628">
    <property type="entry name" value="SNF2_RAD54_helicase_TF"/>
</dbReference>
<dbReference type="SMART" id="SM00910">
    <property type="entry name" value="HIRAN"/>
    <property type="match status" value="1"/>
</dbReference>
<dbReference type="PROSITE" id="PS51192">
    <property type="entry name" value="HELICASE_ATP_BIND_1"/>
    <property type="match status" value="1"/>
</dbReference>
<dbReference type="GO" id="GO:0005524">
    <property type="term" value="F:ATP binding"/>
    <property type="evidence" value="ECO:0007669"/>
    <property type="project" value="UniProtKB-KW"/>
</dbReference>
<protein>
    <submittedName>
        <fullName evidence="15">Helicase like transcription factor</fullName>
    </submittedName>
</protein>
<reference evidence="15" key="2">
    <citation type="submission" date="2025-08" db="UniProtKB">
        <authorList>
            <consortium name="Ensembl"/>
        </authorList>
    </citation>
    <scope>IDENTIFICATION</scope>
</reference>
<dbReference type="HOGENOM" id="CLU_000315_2_5_1"/>
<gene>
    <name evidence="15" type="primary">HLTF</name>
</gene>
<dbReference type="InterPro" id="IPR001841">
    <property type="entry name" value="Znf_RING"/>
</dbReference>
<dbReference type="InParanoid" id="H3AGZ3"/>
<dbReference type="EMBL" id="AFYH01188612">
    <property type="status" value="NOT_ANNOTATED_CDS"/>
    <property type="molecule type" value="Genomic_DNA"/>
</dbReference>
<dbReference type="InterPro" id="IPR001650">
    <property type="entry name" value="Helicase_C-like"/>
</dbReference>
<dbReference type="SMART" id="SM00184">
    <property type="entry name" value="RING"/>
    <property type="match status" value="1"/>
</dbReference>
<dbReference type="InterPro" id="IPR013083">
    <property type="entry name" value="Znf_RING/FYVE/PHD"/>
</dbReference>
<dbReference type="SUPFAM" id="SSF57850">
    <property type="entry name" value="RING/U-box"/>
    <property type="match status" value="1"/>
</dbReference>
<dbReference type="GO" id="GO:0003676">
    <property type="term" value="F:nucleic acid binding"/>
    <property type="evidence" value="ECO:0007669"/>
    <property type="project" value="InterPro"/>
</dbReference>
<dbReference type="GO" id="GO:0008094">
    <property type="term" value="F:ATP-dependent activity, acting on DNA"/>
    <property type="evidence" value="ECO:0007669"/>
    <property type="project" value="TreeGrafter"/>
</dbReference>
<keyword evidence="5" id="KW-0378">Hydrolase</keyword>
<dbReference type="OMA" id="ETTVWRL"/>
<organism evidence="15 16">
    <name type="scientific">Latimeria chalumnae</name>
    <name type="common">Coelacanth</name>
    <dbReference type="NCBI Taxonomy" id="7897"/>
    <lineage>
        <taxon>Eukaryota</taxon>
        <taxon>Metazoa</taxon>
        <taxon>Chordata</taxon>
        <taxon>Craniata</taxon>
        <taxon>Vertebrata</taxon>
        <taxon>Euteleostomi</taxon>
        <taxon>Coelacanthiformes</taxon>
        <taxon>Coelacanthidae</taxon>
        <taxon>Latimeria</taxon>
    </lineage>
</organism>
<comment type="subcellular location">
    <subcellularLocation>
        <location evidence="1">Nucleus</location>
    </subcellularLocation>
</comment>
<dbReference type="InterPro" id="IPR000330">
    <property type="entry name" value="SNF2_N"/>
</dbReference>
<feature type="domain" description="RING-type" evidence="12">
    <location>
        <begin position="758"/>
        <end position="799"/>
    </location>
</feature>
<evidence type="ECO:0000256" key="3">
    <source>
        <dbReference type="ARBA" id="ARBA00022741"/>
    </source>
</evidence>
<dbReference type="Gene3D" id="3.30.70.2330">
    <property type="match status" value="1"/>
</dbReference>
<dbReference type="Pfam" id="PF08797">
    <property type="entry name" value="HIRAN"/>
    <property type="match status" value="1"/>
</dbReference>
<dbReference type="Proteomes" id="UP000008672">
    <property type="component" value="Unassembled WGS sequence"/>
</dbReference>